<evidence type="ECO:0000313" key="2">
    <source>
        <dbReference type="Proteomes" id="UP000615593"/>
    </source>
</evidence>
<accession>A0ABQ3BIZ2</accession>
<evidence type="ECO:0000313" key="1">
    <source>
        <dbReference type="EMBL" id="GGZ47437.1"/>
    </source>
</evidence>
<comment type="caution">
    <text evidence="1">The sequence shown here is derived from an EMBL/GenBank/DDBJ whole genome shotgun (WGS) entry which is preliminary data.</text>
</comment>
<dbReference type="SUPFAM" id="SSF48695">
    <property type="entry name" value="Multiheme cytochromes"/>
    <property type="match status" value="1"/>
</dbReference>
<keyword evidence="2" id="KW-1185">Reference proteome</keyword>
<dbReference type="Proteomes" id="UP000615593">
    <property type="component" value="Unassembled WGS sequence"/>
</dbReference>
<proteinExistence type="predicted"/>
<dbReference type="RefSeq" id="WP_027885556.1">
    <property type="nucleotide sequence ID" value="NZ_BMWY01000001.1"/>
</dbReference>
<sequence>MRIIYIFLISSVFLIASCSSDDSYSRVEEEPVEENPDEDVVNFDVSSVPYQTLSEYNFYEGRLNNIEPVNSVLPYDLITPLFTDYAKKKRFIWMPNSSKASYVDDSEVFNFPNSTVLIKNFYYENVLPQYEQKIIETRLLFKRNGNWEFANYVWNEEQTEAYLDLDGSYVPLEWEENGMVKSTNYRIPSGNECVTCHKTNEVPIPIGPKPQNLNRLINYADGQQHQLQKWVDKGFLENFPSEIVSVKDWTDESESLQERVRSYLDINCAHCHSENAHCSYRVLRLAYSETNVLDHLGVCLEPEEYIAPGLPYIVMSGNNQRSNMYYRLNTEDEASRMPLLGRTLVHQEGVQLIEQWINSLENNCQ</sequence>
<gene>
    <name evidence="1" type="ORF">GCM10008088_06270</name>
</gene>
<name>A0ABQ3BIZ2_9FLAO</name>
<evidence type="ECO:0008006" key="3">
    <source>
        <dbReference type="Google" id="ProtNLM"/>
    </source>
</evidence>
<reference evidence="2" key="1">
    <citation type="journal article" date="2019" name="Int. J. Syst. Evol. Microbiol.">
        <title>The Global Catalogue of Microorganisms (GCM) 10K type strain sequencing project: providing services to taxonomists for standard genome sequencing and annotation.</title>
        <authorList>
            <consortium name="The Broad Institute Genomics Platform"/>
            <consortium name="The Broad Institute Genome Sequencing Center for Infectious Disease"/>
            <person name="Wu L."/>
            <person name="Ma J."/>
        </authorList>
    </citation>
    <scope>NUCLEOTIDE SEQUENCE [LARGE SCALE GENOMIC DNA]</scope>
    <source>
        <strain evidence="2">KCTC 12708</strain>
    </source>
</reference>
<dbReference type="PROSITE" id="PS51257">
    <property type="entry name" value="PROKAR_LIPOPROTEIN"/>
    <property type="match status" value="1"/>
</dbReference>
<organism evidence="1 2">
    <name type="scientific">Mesonia mobilis</name>
    <dbReference type="NCBI Taxonomy" id="369791"/>
    <lineage>
        <taxon>Bacteria</taxon>
        <taxon>Pseudomonadati</taxon>
        <taxon>Bacteroidota</taxon>
        <taxon>Flavobacteriia</taxon>
        <taxon>Flavobacteriales</taxon>
        <taxon>Flavobacteriaceae</taxon>
        <taxon>Mesonia</taxon>
    </lineage>
</organism>
<dbReference type="EMBL" id="BMWY01000001">
    <property type="protein sequence ID" value="GGZ47437.1"/>
    <property type="molecule type" value="Genomic_DNA"/>
</dbReference>
<dbReference type="GeneID" id="94368282"/>
<dbReference type="InterPro" id="IPR036280">
    <property type="entry name" value="Multihaem_cyt_sf"/>
</dbReference>
<protein>
    <recommendedName>
        <fullName evidence="3">Repeat protein (TIGR03806 family)</fullName>
    </recommendedName>
</protein>